<dbReference type="Gene3D" id="1.20.120.550">
    <property type="entry name" value="Membrane associated eicosanoid/glutathione metabolism-like domain"/>
    <property type="match status" value="1"/>
</dbReference>
<dbReference type="InterPro" id="IPR023352">
    <property type="entry name" value="MAPEG-like_dom_sf"/>
</dbReference>
<feature type="transmembrane region" description="Helical" evidence="5">
    <location>
        <begin position="14"/>
        <end position="36"/>
    </location>
</feature>
<reference evidence="7" key="1">
    <citation type="submission" date="2017-08" db="EMBL/GenBank/DDBJ databases">
        <title>A dynamic microbial community with high functional redundancy inhabits the cold, oxic subseafloor aquifer.</title>
        <authorList>
            <person name="Tully B.J."/>
            <person name="Wheat C.G."/>
            <person name="Glazer B.T."/>
            <person name="Huber J.A."/>
        </authorList>
    </citation>
    <scope>NUCLEOTIDE SEQUENCE [LARGE SCALE GENOMIC DNA]</scope>
</reference>
<proteinExistence type="predicted"/>
<dbReference type="AlphaFoldDB" id="A0A2A4MKS8"/>
<evidence type="ECO:0000313" key="7">
    <source>
        <dbReference type="Proteomes" id="UP000218172"/>
    </source>
</evidence>
<dbReference type="EMBL" id="NVQR01000090">
    <property type="protein sequence ID" value="PCH60503.1"/>
    <property type="molecule type" value="Genomic_DNA"/>
</dbReference>
<dbReference type="SUPFAM" id="SSF161084">
    <property type="entry name" value="MAPEG domain-like"/>
    <property type="match status" value="1"/>
</dbReference>
<evidence type="ECO:0000256" key="3">
    <source>
        <dbReference type="ARBA" id="ARBA00022989"/>
    </source>
</evidence>
<evidence type="ECO:0000256" key="5">
    <source>
        <dbReference type="SAM" id="Phobius"/>
    </source>
</evidence>
<name>A0A2A4MKS8_9GAMM</name>
<feature type="transmembrane region" description="Helical" evidence="5">
    <location>
        <begin position="157"/>
        <end position="178"/>
    </location>
</feature>
<evidence type="ECO:0000313" key="6">
    <source>
        <dbReference type="EMBL" id="PCH60503.1"/>
    </source>
</evidence>
<dbReference type="InterPro" id="IPR001129">
    <property type="entry name" value="Membr-assoc_MAPEG"/>
</dbReference>
<sequence length="179" mass="19189">MPGSNTQISVVKSMLFGVCIALAIVLVGMFFNPFAYQASLNTNEKLSIVISFSVIPASCLAIAIARLAKHRFFSAQDIVGAGIAKDTAQAQLLQSLLQNTLEQAVLAFIVYCAWAVVMPSSFLSAIPMAALAFGLGRIYFFITYTKGAAARAIGFTLSFYPSILLLIIIIATLLWGLIN</sequence>
<feature type="transmembrane region" description="Helical" evidence="5">
    <location>
        <begin position="48"/>
        <end position="68"/>
    </location>
</feature>
<dbReference type="Pfam" id="PF01124">
    <property type="entry name" value="MAPEG"/>
    <property type="match status" value="1"/>
</dbReference>
<evidence type="ECO:0000256" key="4">
    <source>
        <dbReference type="ARBA" id="ARBA00023136"/>
    </source>
</evidence>
<feature type="transmembrane region" description="Helical" evidence="5">
    <location>
        <begin position="104"/>
        <end position="122"/>
    </location>
</feature>
<protein>
    <recommendedName>
        <fullName evidence="8">MAPEG family protein</fullName>
    </recommendedName>
</protein>
<evidence type="ECO:0000256" key="1">
    <source>
        <dbReference type="ARBA" id="ARBA00004370"/>
    </source>
</evidence>
<evidence type="ECO:0000256" key="2">
    <source>
        <dbReference type="ARBA" id="ARBA00022692"/>
    </source>
</evidence>
<comment type="subcellular location">
    <subcellularLocation>
        <location evidence="1">Membrane</location>
    </subcellularLocation>
</comment>
<organism evidence="6 7">
    <name type="scientific">SAR86 cluster bacterium</name>
    <dbReference type="NCBI Taxonomy" id="2030880"/>
    <lineage>
        <taxon>Bacteria</taxon>
        <taxon>Pseudomonadati</taxon>
        <taxon>Pseudomonadota</taxon>
        <taxon>Gammaproteobacteria</taxon>
        <taxon>SAR86 cluster</taxon>
    </lineage>
</organism>
<keyword evidence="3 5" id="KW-1133">Transmembrane helix</keyword>
<keyword evidence="4 5" id="KW-0472">Membrane</keyword>
<dbReference type="PANTHER" id="PTHR31004">
    <property type="entry name" value="TRANSMEMBRANE PROTEIN 79"/>
    <property type="match status" value="1"/>
</dbReference>
<dbReference type="Proteomes" id="UP000218172">
    <property type="component" value="Unassembled WGS sequence"/>
</dbReference>
<dbReference type="GO" id="GO:0045055">
    <property type="term" value="P:regulated exocytosis"/>
    <property type="evidence" value="ECO:0007669"/>
    <property type="project" value="TreeGrafter"/>
</dbReference>
<keyword evidence="2 5" id="KW-0812">Transmembrane</keyword>
<dbReference type="GO" id="GO:0005765">
    <property type="term" value="C:lysosomal membrane"/>
    <property type="evidence" value="ECO:0007669"/>
    <property type="project" value="TreeGrafter"/>
</dbReference>
<comment type="caution">
    <text evidence="6">The sequence shown here is derived from an EMBL/GenBank/DDBJ whole genome shotgun (WGS) entry which is preliminary data.</text>
</comment>
<accession>A0A2A4MKS8</accession>
<feature type="transmembrane region" description="Helical" evidence="5">
    <location>
        <begin position="128"/>
        <end position="145"/>
    </location>
</feature>
<evidence type="ECO:0008006" key="8">
    <source>
        <dbReference type="Google" id="ProtNLM"/>
    </source>
</evidence>
<dbReference type="PANTHER" id="PTHR31004:SF1">
    <property type="entry name" value="TRANSMEMBRANE PROTEIN 79"/>
    <property type="match status" value="1"/>
</dbReference>
<gene>
    <name evidence="6" type="ORF">COC19_05860</name>
</gene>